<dbReference type="AlphaFoldDB" id="A0A9N8HNZ2"/>
<sequence length="288" mass="31769">MTTCTLLKIAETVSKSCPGNSEMRKLQPGFKPSSLDVICKRGKTAYNHNLHFRELIETHLDKYANASSKLEKSLVVSDVVETIRRGSPDGGFVREVDGVWCEVGDAIAREKCGGAFRDQLSHKYKSSCENKKKRRQAKEQKKEQQPPKKEEKIAKRAAEPTTEEAPKKRQRVEPTTTVSAPLPPLSPKSTKVLCAFGDLLKDIASRKEQLVNTEAVPLPFITVKAPTLPPPARFPSAPRAAAVARGCSIESMLSFDLNEMPEVDEFDLGLARFTSVSSAFSFSFSPAF</sequence>
<comment type="caution">
    <text evidence="3">The sequence shown here is derived from an EMBL/GenBank/DDBJ whole genome shotgun (WGS) entry which is preliminary data.</text>
</comment>
<feature type="compositionally biased region" description="Basic and acidic residues" evidence="1">
    <location>
        <begin position="137"/>
        <end position="158"/>
    </location>
</feature>
<dbReference type="InterPro" id="IPR049227">
    <property type="entry name" value="DUF6824"/>
</dbReference>
<gene>
    <name evidence="3" type="ORF">SEMRO_1024_G232660.1</name>
</gene>
<evidence type="ECO:0000313" key="4">
    <source>
        <dbReference type="Proteomes" id="UP001153069"/>
    </source>
</evidence>
<reference evidence="3" key="1">
    <citation type="submission" date="2020-06" db="EMBL/GenBank/DDBJ databases">
        <authorList>
            <consortium name="Plant Systems Biology data submission"/>
        </authorList>
    </citation>
    <scope>NUCLEOTIDE SEQUENCE</scope>
    <source>
        <strain evidence="3">D6</strain>
    </source>
</reference>
<dbReference type="EMBL" id="CAICTM010001022">
    <property type="protein sequence ID" value="CAB9519535.1"/>
    <property type="molecule type" value="Genomic_DNA"/>
</dbReference>
<dbReference type="Proteomes" id="UP001153069">
    <property type="component" value="Unassembled WGS sequence"/>
</dbReference>
<keyword evidence="4" id="KW-1185">Reference proteome</keyword>
<evidence type="ECO:0000256" key="1">
    <source>
        <dbReference type="SAM" id="MobiDB-lite"/>
    </source>
</evidence>
<accession>A0A9N8HNZ2</accession>
<evidence type="ECO:0000313" key="3">
    <source>
        <dbReference type="EMBL" id="CAB9519535.1"/>
    </source>
</evidence>
<organism evidence="3 4">
    <name type="scientific">Seminavis robusta</name>
    <dbReference type="NCBI Taxonomy" id="568900"/>
    <lineage>
        <taxon>Eukaryota</taxon>
        <taxon>Sar</taxon>
        <taxon>Stramenopiles</taxon>
        <taxon>Ochrophyta</taxon>
        <taxon>Bacillariophyta</taxon>
        <taxon>Bacillariophyceae</taxon>
        <taxon>Bacillariophycidae</taxon>
        <taxon>Naviculales</taxon>
        <taxon>Naviculaceae</taxon>
        <taxon>Seminavis</taxon>
    </lineage>
</organism>
<protein>
    <submittedName>
        <fullName evidence="3">Nitrilase family, member 2</fullName>
    </submittedName>
</protein>
<dbReference type="Pfam" id="PF20710">
    <property type="entry name" value="DUF6824"/>
    <property type="match status" value="1"/>
</dbReference>
<name>A0A9N8HNZ2_9STRA</name>
<proteinExistence type="predicted"/>
<feature type="region of interest" description="Disordered" evidence="1">
    <location>
        <begin position="127"/>
        <end position="184"/>
    </location>
</feature>
<feature type="domain" description="DUF6824" evidence="2">
    <location>
        <begin position="36"/>
        <end position="118"/>
    </location>
</feature>
<evidence type="ECO:0000259" key="2">
    <source>
        <dbReference type="Pfam" id="PF20710"/>
    </source>
</evidence>